<dbReference type="AlphaFoldDB" id="A0AAD5N8F3"/>
<evidence type="ECO:0000259" key="2">
    <source>
        <dbReference type="SMART" id="SM00946"/>
    </source>
</evidence>
<dbReference type="FunFam" id="3.30.110.30:FF:000001">
    <property type="entry name" value="Bifunctional glutamate/proline--tRNA ligase"/>
    <property type="match status" value="1"/>
</dbReference>
<dbReference type="InterPro" id="IPR016061">
    <property type="entry name" value="Pro-tRNA_ligase_II_C"/>
</dbReference>
<dbReference type="GO" id="GO:0004827">
    <property type="term" value="F:proline-tRNA ligase activity"/>
    <property type="evidence" value="ECO:0007669"/>
    <property type="project" value="InterPro"/>
</dbReference>
<dbReference type="GO" id="GO:0005737">
    <property type="term" value="C:cytoplasm"/>
    <property type="evidence" value="ECO:0007669"/>
    <property type="project" value="InterPro"/>
</dbReference>
<dbReference type="EMBL" id="JAHQIW010005106">
    <property type="protein sequence ID" value="KAJ1364926.1"/>
    <property type="molecule type" value="Genomic_DNA"/>
</dbReference>
<dbReference type="SMART" id="SM00946">
    <property type="entry name" value="ProRS-C_1"/>
    <property type="match status" value="1"/>
</dbReference>
<dbReference type="GO" id="GO:0017101">
    <property type="term" value="C:aminoacyl-tRNA synthetase multienzyme complex"/>
    <property type="evidence" value="ECO:0007669"/>
    <property type="project" value="TreeGrafter"/>
</dbReference>
<dbReference type="Proteomes" id="UP001196413">
    <property type="component" value="Unassembled WGS sequence"/>
</dbReference>
<proteinExistence type="predicted"/>
<dbReference type="Gene3D" id="3.30.110.30">
    <property type="entry name" value="C-terminal domain of ProRS"/>
    <property type="match status" value="1"/>
</dbReference>
<evidence type="ECO:0000313" key="3">
    <source>
        <dbReference type="EMBL" id="KAJ1364926.1"/>
    </source>
</evidence>
<accession>A0AAD5N8F3</accession>
<dbReference type="GO" id="GO:0005524">
    <property type="term" value="F:ATP binding"/>
    <property type="evidence" value="ECO:0007669"/>
    <property type="project" value="InterPro"/>
</dbReference>
<dbReference type="PANTHER" id="PTHR43382:SF2">
    <property type="entry name" value="BIFUNCTIONAL GLUTAMATE_PROLINE--TRNA LIGASE"/>
    <property type="match status" value="1"/>
</dbReference>
<dbReference type="InterPro" id="IPR004499">
    <property type="entry name" value="Pro-tRNA-ligase_IIa_arc-type"/>
</dbReference>
<dbReference type="Pfam" id="PF09180">
    <property type="entry name" value="ProRS-C_1"/>
    <property type="match status" value="1"/>
</dbReference>
<keyword evidence="1" id="KW-0648">Protein biosynthesis</keyword>
<dbReference type="PANTHER" id="PTHR43382">
    <property type="entry name" value="PROLYL-TRNA SYNTHETASE"/>
    <property type="match status" value="1"/>
</dbReference>
<feature type="domain" description="Proline-tRNA ligase class II C-terminal" evidence="2">
    <location>
        <begin position="7"/>
        <end position="71"/>
    </location>
</feature>
<comment type="caution">
    <text evidence="3">The sequence shown here is derived from an EMBL/GenBank/DDBJ whole genome shotgun (WGS) entry which is preliminary data.</text>
</comment>
<evidence type="ECO:0000256" key="1">
    <source>
        <dbReference type="ARBA" id="ARBA00022917"/>
    </source>
</evidence>
<organism evidence="3 4">
    <name type="scientific">Parelaphostrongylus tenuis</name>
    <name type="common">Meningeal worm</name>
    <dbReference type="NCBI Taxonomy" id="148309"/>
    <lineage>
        <taxon>Eukaryota</taxon>
        <taxon>Metazoa</taxon>
        <taxon>Ecdysozoa</taxon>
        <taxon>Nematoda</taxon>
        <taxon>Chromadorea</taxon>
        <taxon>Rhabditida</taxon>
        <taxon>Rhabditina</taxon>
        <taxon>Rhabditomorpha</taxon>
        <taxon>Strongyloidea</taxon>
        <taxon>Metastrongylidae</taxon>
        <taxon>Parelaphostrongylus</taxon>
    </lineage>
</organism>
<reference evidence="3" key="1">
    <citation type="submission" date="2021-06" db="EMBL/GenBank/DDBJ databases">
        <title>Parelaphostrongylus tenuis whole genome reference sequence.</title>
        <authorList>
            <person name="Garwood T.J."/>
            <person name="Larsen P.A."/>
            <person name="Fountain-Jones N.M."/>
            <person name="Garbe J.R."/>
            <person name="Macchietto M.G."/>
            <person name="Kania S.A."/>
            <person name="Gerhold R.W."/>
            <person name="Richards J.E."/>
            <person name="Wolf T.M."/>
        </authorList>
    </citation>
    <scope>NUCLEOTIDE SEQUENCE</scope>
    <source>
        <strain evidence="3">MNPRO001-30</strain>
        <tissue evidence="3">Meninges</tissue>
    </source>
</reference>
<dbReference type="GO" id="GO:0006433">
    <property type="term" value="P:prolyl-tRNA aminoacylation"/>
    <property type="evidence" value="ECO:0007669"/>
    <property type="project" value="InterPro"/>
</dbReference>
<evidence type="ECO:0000313" key="4">
    <source>
        <dbReference type="Proteomes" id="UP001196413"/>
    </source>
</evidence>
<keyword evidence="4" id="KW-1185">Reference proteome</keyword>
<dbReference type="InterPro" id="IPR017449">
    <property type="entry name" value="Pro-tRNA_synth_II"/>
</dbReference>
<dbReference type="SUPFAM" id="SSF64586">
    <property type="entry name" value="C-terminal domain of ProRS"/>
    <property type="match status" value="1"/>
</dbReference>
<name>A0AAD5N8F3_PARTN</name>
<protein>
    <recommendedName>
        <fullName evidence="2">Proline-tRNA ligase class II C-terminal domain-containing protein</fullName>
    </recommendedName>
</protein>
<gene>
    <name evidence="3" type="ORF">KIN20_025123</name>
</gene>
<sequence>MKICYNFEEFKKLLDDKFILLCPFCGEIECEDEIKKASTSEETDTGTLLMGAKSLCIPLDQPKETLPDQCILSSL</sequence>